<dbReference type="OrthoDB" id="10362754at2759"/>
<keyword evidence="2" id="KW-1185">Reference proteome</keyword>
<evidence type="ECO:0000313" key="2">
    <source>
        <dbReference type="Proteomes" id="UP000674179"/>
    </source>
</evidence>
<evidence type="ECO:0000313" key="1">
    <source>
        <dbReference type="EMBL" id="KAG5467451.1"/>
    </source>
</evidence>
<dbReference type="RefSeq" id="XP_067688973.1">
    <property type="nucleotide sequence ID" value="XM_067832870.1"/>
</dbReference>
<accession>A0A836KBF0</accession>
<sequence length="66" mass="7033">MAGRIKGTLQEMIPLNVVVGGGGFGSETGRTLRYVVPSSRSSSFTFGVVVSAAHIDLYLLNRMLFA</sequence>
<comment type="caution">
    <text evidence="1">The sequence shown here is derived from an EMBL/GenBank/DDBJ whole genome shotgun (WGS) entry which is preliminary data.</text>
</comment>
<dbReference type="GeneID" id="94168380"/>
<gene>
    <name evidence="1" type="ORF">CUR178_01094</name>
</gene>
<dbReference type="KEGG" id="lenr:94168380"/>
<organism evidence="1 2">
    <name type="scientific">Leishmania enriettii</name>
    <dbReference type="NCBI Taxonomy" id="5663"/>
    <lineage>
        <taxon>Eukaryota</taxon>
        <taxon>Discoba</taxon>
        <taxon>Euglenozoa</taxon>
        <taxon>Kinetoplastea</taxon>
        <taxon>Metakinetoplastina</taxon>
        <taxon>Trypanosomatida</taxon>
        <taxon>Trypanosomatidae</taxon>
        <taxon>Leishmaniinae</taxon>
        <taxon>Leishmania</taxon>
    </lineage>
</organism>
<dbReference type="EMBL" id="JAFHKP010000035">
    <property type="protein sequence ID" value="KAG5467451.1"/>
    <property type="molecule type" value="Genomic_DNA"/>
</dbReference>
<dbReference type="Proteomes" id="UP000674179">
    <property type="component" value="Chromosome 35"/>
</dbReference>
<name>A0A836KBF0_LEIEN</name>
<reference evidence="1 2" key="1">
    <citation type="submission" date="2021-02" db="EMBL/GenBank/DDBJ databases">
        <title>Leishmania (Mundinia) enrietti genome sequencing and assembly.</title>
        <authorList>
            <person name="Almutairi H."/>
            <person name="Gatherer D."/>
        </authorList>
    </citation>
    <scope>NUCLEOTIDE SEQUENCE [LARGE SCALE GENOMIC DNA]</scope>
    <source>
        <strain evidence="1">CUR178</strain>
    </source>
</reference>
<dbReference type="AlphaFoldDB" id="A0A836KBF0"/>
<protein>
    <submittedName>
        <fullName evidence="1">Uncharacterized protein</fullName>
    </submittedName>
</protein>
<proteinExistence type="predicted"/>